<dbReference type="AlphaFoldDB" id="A0A1H0XEH8"/>
<proteinExistence type="predicted"/>
<dbReference type="GeneID" id="300933422"/>
<name>A0A1H0XEH8_9GAMM</name>
<evidence type="ECO:0000313" key="2">
    <source>
        <dbReference type="Proteomes" id="UP000199460"/>
    </source>
</evidence>
<dbReference type="InterPro" id="IPR035229">
    <property type="entry name" value="PflM"/>
</dbReference>
<organism evidence="1 2">
    <name type="scientific">Ectopseudomonas guguanensis</name>
    <dbReference type="NCBI Taxonomy" id="1198456"/>
    <lineage>
        <taxon>Bacteria</taxon>
        <taxon>Pseudomonadati</taxon>
        <taxon>Pseudomonadota</taxon>
        <taxon>Gammaproteobacteria</taxon>
        <taxon>Pseudomonadales</taxon>
        <taxon>Pseudomonadaceae</taxon>
        <taxon>Ectopseudomonas</taxon>
    </lineage>
</organism>
<reference evidence="2" key="1">
    <citation type="submission" date="2016-10" db="EMBL/GenBank/DDBJ databases">
        <authorList>
            <person name="Varghese N."/>
            <person name="Submissions S."/>
        </authorList>
    </citation>
    <scope>NUCLEOTIDE SEQUENCE [LARGE SCALE GENOMIC DNA]</scope>
    <source>
        <strain evidence="2">JCM 18416</strain>
    </source>
</reference>
<accession>A0A1H0XEH8</accession>
<keyword evidence="2" id="KW-1185">Reference proteome</keyword>
<evidence type="ECO:0000313" key="1">
    <source>
        <dbReference type="EMBL" id="SDQ01231.1"/>
    </source>
</evidence>
<evidence type="ECO:0008006" key="3">
    <source>
        <dbReference type="Google" id="ProtNLM"/>
    </source>
</evidence>
<dbReference type="RefSeq" id="WP_090433369.1">
    <property type="nucleotide sequence ID" value="NZ_FNJJ01000013.1"/>
</dbReference>
<dbReference type="EMBL" id="FNJJ01000013">
    <property type="protein sequence ID" value="SDQ01231.1"/>
    <property type="molecule type" value="Genomic_DNA"/>
</dbReference>
<sequence>MNLSRYLHQPHPEACDCSVCWSRRETARPAACPSTPCTECRPVSVLKVGGRWKLTPAFICAKHTPSNRPPKYWHVVHDTGKPTPFVPLREPFELVG</sequence>
<dbReference type="Proteomes" id="UP000199460">
    <property type="component" value="Unassembled WGS sequence"/>
</dbReference>
<protein>
    <recommendedName>
        <fullName evidence="3">DUF5447 family protein</fullName>
    </recommendedName>
</protein>
<dbReference type="Pfam" id="PF17525">
    <property type="entry name" value="DUF5447"/>
    <property type="match status" value="1"/>
</dbReference>
<dbReference type="OrthoDB" id="6882688at2"/>
<gene>
    <name evidence="1" type="ORF">SAMN05216213_113125</name>
</gene>